<proteinExistence type="predicted"/>
<accession>A0A8S5UHC8</accession>
<reference evidence="1" key="1">
    <citation type="journal article" date="2021" name="Proc. Natl. Acad. Sci. U.S.A.">
        <title>A Catalog of Tens of Thousands of Viruses from Human Metagenomes Reveals Hidden Associations with Chronic Diseases.</title>
        <authorList>
            <person name="Tisza M.J."/>
            <person name="Buck C.B."/>
        </authorList>
    </citation>
    <scope>NUCLEOTIDE SEQUENCE</scope>
    <source>
        <strain evidence="1">Ct0eR1</strain>
    </source>
</reference>
<evidence type="ECO:0000313" key="1">
    <source>
        <dbReference type="EMBL" id="DAF93802.1"/>
    </source>
</evidence>
<dbReference type="EMBL" id="BK016087">
    <property type="protein sequence ID" value="DAF93802.1"/>
    <property type="molecule type" value="Genomic_DNA"/>
</dbReference>
<protein>
    <submittedName>
        <fullName evidence="1">Uncharacterized protein</fullName>
    </submittedName>
</protein>
<name>A0A8S5UHC8_9CAUD</name>
<sequence length="122" mass="13905">MRVSGVDRRNQDKTVGGQMIKLFDWEFLKHVVEMCKNYVGKGGNDSLGLEVSAWNNSIHIVVASPGHRFIFEADTVRGYKATIFEQTNRYWGPMFDVGYTFDGDEILDAFNSFLADVEEENN</sequence>
<organism evidence="1">
    <name type="scientific">Siphoviridae sp. ct0eR1</name>
    <dbReference type="NCBI Taxonomy" id="2825297"/>
    <lineage>
        <taxon>Viruses</taxon>
        <taxon>Duplodnaviria</taxon>
        <taxon>Heunggongvirae</taxon>
        <taxon>Uroviricota</taxon>
        <taxon>Caudoviricetes</taxon>
    </lineage>
</organism>